<sequence length="290" mass="32650">MNWAASTTLNKPAIGLTNNNYGSMGNLQPIPEEDESSSIKSPLPTTNWRPLEREMKPQFYVMKNANTQNSSFSPRAAFMVFSLPAILFLFFLLIFILRANAPLPVMLWRDCVQQQWHLSDACQPSNTLAVRASAVVQNLTWTEKLTQCQVRDNGIPRLNISNFPYCQESMFKQLMQLHPTEFSPVDMQSSCKQFHLRTYTPITTLRGCKRVIKSLVENGLLLSLSQSELEVCSKYPYTSYEIAALDDILVRLLAGRILADESHEIRTGGIILGGPESFHAGIPKKYGIDS</sequence>
<evidence type="ECO:0000256" key="1">
    <source>
        <dbReference type="SAM" id="MobiDB-lite"/>
    </source>
</evidence>
<organism evidence="3 4">
    <name type="scientific">Thraustotheca clavata</name>
    <dbReference type="NCBI Taxonomy" id="74557"/>
    <lineage>
        <taxon>Eukaryota</taxon>
        <taxon>Sar</taxon>
        <taxon>Stramenopiles</taxon>
        <taxon>Oomycota</taxon>
        <taxon>Saprolegniomycetes</taxon>
        <taxon>Saprolegniales</taxon>
        <taxon>Achlyaceae</taxon>
        <taxon>Thraustotheca</taxon>
    </lineage>
</organism>
<feature type="compositionally biased region" description="Polar residues" evidence="1">
    <location>
        <begin position="38"/>
        <end position="48"/>
    </location>
</feature>
<gene>
    <name evidence="3" type="ORF">THRCLA_00483</name>
</gene>
<evidence type="ECO:0000256" key="2">
    <source>
        <dbReference type="SAM" id="Phobius"/>
    </source>
</evidence>
<evidence type="ECO:0000313" key="4">
    <source>
        <dbReference type="Proteomes" id="UP000243217"/>
    </source>
</evidence>
<feature type="region of interest" description="Disordered" evidence="1">
    <location>
        <begin position="25"/>
        <end position="48"/>
    </location>
</feature>
<dbReference type="Proteomes" id="UP000243217">
    <property type="component" value="Unassembled WGS sequence"/>
</dbReference>
<feature type="transmembrane region" description="Helical" evidence="2">
    <location>
        <begin position="76"/>
        <end position="97"/>
    </location>
</feature>
<keyword evidence="4" id="KW-1185">Reference proteome</keyword>
<accession>A0A1W0AB43</accession>
<keyword evidence="2" id="KW-1133">Transmembrane helix</keyword>
<reference evidence="3 4" key="1">
    <citation type="journal article" date="2014" name="Genome Biol. Evol.">
        <title>The secreted proteins of Achlya hypogyna and Thraustotheca clavata identify the ancestral oomycete secretome and reveal gene acquisitions by horizontal gene transfer.</title>
        <authorList>
            <person name="Misner I."/>
            <person name="Blouin N."/>
            <person name="Leonard G."/>
            <person name="Richards T.A."/>
            <person name="Lane C.E."/>
        </authorList>
    </citation>
    <scope>NUCLEOTIDE SEQUENCE [LARGE SCALE GENOMIC DNA]</scope>
    <source>
        <strain evidence="3 4">ATCC 34112</strain>
    </source>
</reference>
<name>A0A1W0AB43_9STRA</name>
<evidence type="ECO:0000313" key="3">
    <source>
        <dbReference type="EMBL" id="OQS07502.1"/>
    </source>
</evidence>
<dbReference type="AlphaFoldDB" id="A0A1W0AB43"/>
<dbReference type="EMBL" id="JNBS01000234">
    <property type="protein sequence ID" value="OQS07502.1"/>
    <property type="molecule type" value="Genomic_DNA"/>
</dbReference>
<dbReference type="OrthoDB" id="59672at2759"/>
<keyword evidence="2" id="KW-0472">Membrane</keyword>
<proteinExistence type="predicted"/>
<keyword evidence="2" id="KW-0812">Transmembrane</keyword>
<comment type="caution">
    <text evidence="3">The sequence shown here is derived from an EMBL/GenBank/DDBJ whole genome shotgun (WGS) entry which is preliminary data.</text>
</comment>
<protein>
    <submittedName>
        <fullName evidence="3">Uncharacterized protein</fullName>
    </submittedName>
</protein>